<keyword evidence="2" id="KW-0677">Repeat</keyword>
<feature type="domain" description="Rhodanese" evidence="3">
    <location>
        <begin position="23"/>
        <end position="142"/>
    </location>
</feature>
<feature type="domain" description="Rhodanese" evidence="3">
    <location>
        <begin position="171"/>
        <end position="283"/>
    </location>
</feature>
<dbReference type="SMART" id="SM00450">
    <property type="entry name" value="RHOD"/>
    <property type="match status" value="2"/>
</dbReference>
<dbReference type="PANTHER" id="PTHR11364">
    <property type="entry name" value="THIOSULFATE SULFERTANSFERASE"/>
    <property type="match status" value="1"/>
</dbReference>
<dbReference type="InterPro" id="IPR036873">
    <property type="entry name" value="Rhodanese-like_dom_sf"/>
</dbReference>
<keyword evidence="1 4" id="KW-0808">Transferase</keyword>
<evidence type="ECO:0000256" key="2">
    <source>
        <dbReference type="ARBA" id="ARBA00022737"/>
    </source>
</evidence>
<name>A0ABW2YCQ3_9GAMM</name>
<protein>
    <submittedName>
        <fullName evidence="4">Sulfurtransferase</fullName>
        <ecNumber evidence="4">2.8.1.-</ecNumber>
    </submittedName>
</protein>
<evidence type="ECO:0000256" key="1">
    <source>
        <dbReference type="ARBA" id="ARBA00022679"/>
    </source>
</evidence>
<dbReference type="PANTHER" id="PTHR11364:SF27">
    <property type="entry name" value="SULFURTRANSFERASE"/>
    <property type="match status" value="1"/>
</dbReference>
<dbReference type="CDD" id="cd01448">
    <property type="entry name" value="TST_Repeat_1"/>
    <property type="match status" value="1"/>
</dbReference>
<gene>
    <name evidence="4" type="ORF">ACFQ0E_10720</name>
</gene>
<dbReference type="GO" id="GO:0016740">
    <property type="term" value="F:transferase activity"/>
    <property type="evidence" value="ECO:0007669"/>
    <property type="project" value="UniProtKB-KW"/>
</dbReference>
<proteinExistence type="predicted"/>
<keyword evidence="5" id="KW-1185">Reference proteome</keyword>
<dbReference type="RefSeq" id="WP_386823635.1">
    <property type="nucleotide sequence ID" value="NZ_JBHTIF010000001.1"/>
</dbReference>
<dbReference type="EC" id="2.8.1.-" evidence="4"/>
<dbReference type="Gene3D" id="3.40.250.10">
    <property type="entry name" value="Rhodanese-like domain"/>
    <property type="match status" value="2"/>
</dbReference>
<evidence type="ECO:0000259" key="3">
    <source>
        <dbReference type="PROSITE" id="PS50206"/>
    </source>
</evidence>
<comment type="caution">
    <text evidence="4">The sequence shown here is derived from an EMBL/GenBank/DDBJ whole genome shotgun (WGS) entry which is preliminary data.</text>
</comment>
<dbReference type="PROSITE" id="PS50206">
    <property type="entry name" value="RHODANESE_3"/>
    <property type="match status" value="2"/>
</dbReference>
<dbReference type="InterPro" id="IPR001763">
    <property type="entry name" value="Rhodanese-like_dom"/>
</dbReference>
<evidence type="ECO:0000313" key="4">
    <source>
        <dbReference type="EMBL" id="MFD0726070.1"/>
    </source>
</evidence>
<dbReference type="SUPFAM" id="SSF52821">
    <property type="entry name" value="Rhodanese/Cell cycle control phosphatase"/>
    <property type="match status" value="2"/>
</dbReference>
<evidence type="ECO:0000313" key="5">
    <source>
        <dbReference type="Proteomes" id="UP001597110"/>
    </source>
</evidence>
<dbReference type="Pfam" id="PF00581">
    <property type="entry name" value="Rhodanese"/>
    <property type="match status" value="2"/>
</dbReference>
<accession>A0ABW2YCQ3</accession>
<reference evidence="5" key="1">
    <citation type="journal article" date="2019" name="Int. J. Syst. Evol. Microbiol.">
        <title>The Global Catalogue of Microorganisms (GCM) 10K type strain sequencing project: providing services to taxonomists for standard genome sequencing and annotation.</title>
        <authorList>
            <consortium name="The Broad Institute Genomics Platform"/>
            <consortium name="The Broad Institute Genome Sequencing Center for Infectious Disease"/>
            <person name="Wu L."/>
            <person name="Ma J."/>
        </authorList>
    </citation>
    <scope>NUCLEOTIDE SEQUENCE [LARGE SCALE GENOMIC DNA]</scope>
    <source>
        <strain evidence="5">CCUG 55585</strain>
    </source>
</reference>
<dbReference type="EMBL" id="JBHTIF010000001">
    <property type="protein sequence ID" value="MFD0726070.1"/>
    <property type="molecule type" value="Genomic_DNA"/>
</dbReference>
<dbReference type="CDD" id="cd01449">
    <property type="entry name" value="TST_Repeat_2"/>
    <property type="match status" value="1"/>
</dbReference>
<sequence length="287" mass="30353">MTAWTTLVDAETLASHLHEADPKQADLRIFDCRFALNDTTAGERAWAEAHLPGARYAHLDRDLSGPHAPGAGRHPWPSAVAFGDWLGRNGVTPNIQVVAYDAGDGAFAARLWWMLRVAGHARVAVLDGGFARWTALGLPTDADASDVAATSYPLRFDDARLLDADAVAARVAAGDLLLDARGGERFRGEVEPIDRVAGHVPGAINRPYPLNLEDGRFKPASRLAEEFGALLSGRPASQVIAMCGSGVTACHHLLAMAHAGLPGASLFTGSWSGWIDDPARAIATGAD</sequence>
<dbReference type="Proteomes" id="UP001597110">
    <property type="component" value="Unassembled WGS sequence"/>
</dbReference>
<organism evidence="4 5">
    <name type="scientific">Lysobacter brunescens</name>
    <dbReference type="NCBI Taxonomy" id="262323"/>
    <lineage>
        <taxon>Bacteria</taxon>
        <taxon>Pseudomonadati</taxon>
        <taxon>Pseudomonadota</taxon>
        <taxon>Gammaproteobacteria</taxon>
        <taxon>Lysobacterales</taxon>
        <taxon>Lysobacteraceae</taxon>
        <taxon>Lysobacter</taxon>
    </lineage>
</organism>
<dbReference type="InterPro" id="IPR045078">
    <property type="entry name" value="TST/MPST-like"/>
</dbReference>